<dbReference type="Pfam" id="PF00109">
    <property type="entry name" value="ketoacyl-synt"/>
    <property type="match status" value="1"/>
</dbReference>
<dbReference type="InterPro" id="IPR014031">
    <property type="entry name" value="Ketoacyl_synth_C"/>
</dbReference>
<dbReference type="InterPro" id="IPR016039">
    <property type="entry name" value="Thiolase-like"/>
</dbReference>
<dbReference type="SUPFAM" id="SSF53901">
    <property type="entry name" value="Thiolase-like"/>
    <property type="match status" value="2"/>
</dbReference>
<dbReference type="PROSITE" id="PS52004">
    <property type="entry name" value="KS3_2"/>
    <property type="match status" value="1"/>
</dbReference>
<comment type="catalytic activity">
    <reaction evidence="17">
        <text>a fatty acyl-[ACP] + malonyl-[ACP] + H(+) = a 3-oxoacyl-[ACP] + holo-[ACP] + CO2</text>
        <dbReference type="Rhea" id="RHEA:22836"/>
        <dbReference type="Rhea" id="RHEA-COMP:9623"/>
        <dbReference type="Rhea" id="RHEA-COMP:9685"/>
        <dbReference type="Rhea" id="RHEA-COMP:9916"/>
        <dbReference type="Rhea" id="RHEA-COMP:14125"/>
        <dbReference type="ChEBI" id="CHEBI:15378"/>
        <dbReference type="ChEBI" id="CHEBI:16526"/>
        <dbReference type="ChEBI" id="CHEBI:64479"/>
        <dbReference type="ChEBI" id="CHEBI:78449"/>
        <dbReference type="ChEBI" id="CHEBI:78776"/>
        <dbReference type="ChEBI" id="CHEBI:138651"/>
        <dbReference type="EC" id="2.3.1.41"/>
    </reaction>
    <physiologicalReaction direction="left-to-right" evidence="17">
        <dbReference type="Rhea" id="RHEA:22837"/>
    </physiologicalReaction>
</comment>
<comment type="pathway">
    <text evidence="2">Lipid metabolism; fatty acid biosynthesis.</text>
</comment>
<dbReference type="Pfam" id="PF02801">
    <property type="entry name" value="Ketoacyl-synt_C"/>
    <property type="match status" value="1"/>
</dbReference>
<keyword evidence="21" id="KW-1185">Reference proteome</keyword>
<gene>
    <name evidence="20" type="primary">fabB</name>
    <name evidence="20" type="ORF">INQ41_11295</name>
</gene>
<dbReference type="PROSITE" id="PS51257">
    <property type="entry name" value="PROKAR_LIPOPROTEIN"/>
    <property type="match status" value="1"/>
</dbReference>
<dbReference type="EC" id="2.3.1.41" evidence="5"/>
<evidence type="ECO:0000256" key="1">
    <source>
        <dbReference type="ARBA" id="ARBA00004496"/>
    </source>
</evidence>
<evidence type="ECO:0000256" key="7">
    <source>
        <dbReference type="ARBA" id="ARBA00022516"/>
    </source>
</evidence>
<comment type="subunit">
    <text evidence="4">Homodimer.</text>
</comment>
<dbReference type="KEGG" id="lcic:INQ41_11295"/>
<feature type="domain" description="Ketosynthase family 3 (KS3)" evidence="19">
    <location>
        <begin position="6"/>
        <end position="410"/>
    </location>
</feature>
<evidence type="ECO:0000313" key="20">
    <source>
        <dbReference type="EMBL" id="QOW19204.1"/>
    </source>
</evidence>
<organism evidence="20 21">
    <name type="scientific">Novilysobacter ciconiae</name>
    <dbReference type="NCBI Taxonomy" id="2781022"/>
    <lineage>
        <taxon>Bacteria</taxon>
        <taxon>Pseudomonadati</taxon>
        <taxon>Pseudomonadota</taxon>
        <taxon>Gammaproteobacteria</taxon>
        <taxon>Lysobacterales</taxon>
        <taxon>Lysobacteraceae</taxon>
        <taxon>Novilysobacter</taxon>
    </lineage>
</organism>
<dbReference type="CDD" id="cd00834">
    <property type="entry name" value="KAS_I_II"/>
    <property type="match status" value="1"/>
</dbReference>
<dbReference type="UniPathway" id="UPA00094"/>
<dbReference type="Gene3D" id="3.40.47.10">
    <property type="match status" value="2"/>
</dbReference>
<keyword evidence="10" id="KW-0443">Lipid metabolism</keyword>
<name>A0A7S6ZS14_9GAMM</name>
<dbReference type="EMBL" id="CP063656">
    <property type="protein sequence ID" value="QOW19204.1"/>
    <property type="molecule type" value="Genomic_DNA"/>
</dbReference>
<keyword evidence="11" id="KW-0275">Fatty acid biosynthesis</keyword>
<keyword evidence="7" id="KW-0444">Lipid biosynthesis</keyword>
<evidence type="ECO:0000256" key="14">
    <source>
        <dbReference type="ARBA" id="ARBA00041620"/>
    </source>
</evidence>
<dbReference type="PANTHER" id="PTHR11712">
    <property type="entry name" value="POLYKETIDE SYNTHASE-RELATED"/>
    <property type="match status" value="1"/>
</dbReference>
<dbReference type="GO" id="GO:0004315">
    <property type="term" value="F:3-oxoacyl-[acyl-carrier-protein] synthase activity"/>
    <property type="evidence" value="ECO:0007669"/>
    <property type="project" value="UniProtKB-EC"/>
</dbReference>
<comment type="similarity">
    <text evidence="3 18">Belongs to the thiolase-like superfamily. Beta-ketoacyl-ACP synthases family.</text>
</comment>
<evidence type="ECO:0000256" key="3">
    <source>
        <dbReference type="ARBA" id="ARBA00008467"/>
    </source>
</evidence>
<dbReference type="AlphaFoldDB" id="A0A7S6ZS14"/>
<reference evidence="20 21" key="1">
    <citation type="submission" date="2020-10" db="EMBL/GenBank/DDBJ databases">
        <title>complete genome sequencing of Lysobacter sp. H21R20.</title>
        <authorList>
            <person name="Bae J.-W."/>
            <person name="Lee S.-Y."/>
        </authorList>
    </citation>
    <scope>NUCLEOTIDE SEQUENCE [LARGE SCALE GENOMIC DNA]</scope>
    <source>
        <strain evidence="20 21">H21R20</strain>
    </source>
</reference>
<evidence type="ECO:0000259" key="19">
    <source>
        <dbReference type="PROSITE" id="PS52004"/>
    </source>
</evidence>
<dbReference type="InterPro" id="IPR000794">
    <property type="entry name" value="Beta-ketoacyl_synthase"/>
</dbReference>
<evidence type="ECO:0000256" key="12">
    <source>
        <dbReference type="ARBA" id="ARBA00023315"/>
    </source>
</evidence>
<evidence type="ECO:0000313" key="21">
    <source>
        <dbReference type="Proteomes" id="UP000594059"/>
    </source>
</evidence>
<dbReference type="NCBIfam" id="NF005935">
    <property type="entry name" value="PRK07967.1"/>
    <property type="match status" value="1"/>
</dbReference>
<evidence type="ECO:0000256" key="10">
    <source>
        <dbReference type="ARBA" id="ARBA00023098"/>
    </source>
</evidence>
<evidence type="ECO:0000256" key="16">
    <source>
        <dbReference type="ARBA" id="ARBA00048121"/>
    </source>
</evidence>
<dbReference type="GO" id="GO:0006633">
    <property type="term" value="P:fatty acid biosynthetic process"/>
    <property type="evidence" value="ECO:0007669"/>
    <property type="project" value="UniProtKB-UniPathway"/>
</dbReference>
<keyword evidence="8 18" id="KW-0808">Transferase</keyword>
<comment type="catalytic activity">
    <reaction evidence="16">
        <text>(3Z)-decenoyl-[ACP] + malonyl-[ACP] + H(+) = 3-oxo-(5Z)-dodecenoyl-[ACP] + holo-[ACP] + CO2</text>
        <dbReference type="Rhea" id="RHEA:54940"/>
        <dbReference type="Rhea" id="RHEA-COMP:9623"/>
        <dbReference type="Rhea" id="RHEA-COMP:9685"/>
        <dbReference type="Rhea" id="RHEA-COMP:9927"/>
        <dbReference type="Rhea" id="RHEA-COMP:14042"/>
        <dbReference type="ChEBI" id="CHEBI:15378"/>
        <dbReference type="ChEBI" id="CHEBI:16526"/>
        <dbReference type="ChEBI" id="CHEBI:64479"/>
        <dbReference type="ChEBI" id="CHEBI:78449"/>
        <dbReference type="ChEBI" id="CHEBI:78798"/>
        <dbReference type="ChEBI" id="CHEBI:138410"/>
    </reaction>
    <physiologicalReaction direction="left-to-right" evidence="16">
        <dbReference type="Rhea" id="RHEA:54941"/>
    </physiologicalReaction>
</comment>
<dbReference type="PROSITE" id="PS00606">
    <property type="entry name" value="KS3_1"/>
    <property type="match status" value="1"/>
</dbReference>
<keyword evidence="12 20" id="KW-0012">Acyltransferase</keyword>
<evidence type="ECO:0000256" key="17">
    <source>
        <dbReference type="ARBA" id="ARBA00048506"/>
    </source>
</evidence>
<evidence type="ECO:0000256" key="11">
    <source>
        <dbReference type="ARBA" id="ARBA00023160"/>
    </source>
</evidence>
<evidence type="ECO:0000256" key="15">
    <source>
        <dbReference type="ARBA" id="ARBA00042143"/>
    </source>
</evidence>
<evidence type="ECO:0000256" key="8">
    <source>
        <dbReference type="ARBA" id="ARBA00022679"/>
    </source>
</evidence>
<dbReference type="PANTHER" id="PTHR11712:SF306">
    <property type="entry name" value="3-OXOACYL-[ACYL-CARRIER-PROTEIN] SYNTHASE 1"/>
    <property type="match status" value="1"/>
</dbReference>
<dbReference type="SMART" id="SM00825">
    <property type="entry name" value="PKS_KS"/>
    <property type="match status" value="1"/>
</dbReference>
<evidence type="ECO:0000256" key="2">
    <source>
        <dbReference type="ARBA" id="ARBA00005194"/>
    </source>
</evidence>
<dbReference type="InterPro" id="IPR018201">
    <property type="entry name" value="Ketoacyl_synth_AS"/>
</dbReference>
<dbReference type="FunFam" id="3.40.47.10:FF:000006">
    <property type="entry name" value="3-oxoacyl-[acyl-carrier-protein] synthase I"/>
    <property type="match status" value="1"/>
</dbReference>
<evidence type="ECO:0000256" key="5">
    <source>
        <dbReference type="ARBA" id="ARBA00013191"/>
    </source>
</evidence>
<keyword evidence="9" id="KW-0276">Fatty acid metabolism</keyword>
<dbReference type="InterPro" id="IPR020841">
    <property type="entry name" value="PKS_Beta-ketoAc_synthase_dom"/>
</dbReference>
<evidence type="ECO:0000256" key="13">
    <source>
        <dbReference type="ARBA" id="ARBA00039450"/>
    </source>
</evidence>
<evidence type="ECO:0000256" key="18">
    <source>
        <dbReference type="RuleBase" id="RU003694"/>
    </source>
</evidence>
<evidence type="ECO:0000256" key="6">
    <source>
        <dbReference type="ARBA" id="ARBA00022490"/>
    </source>
</evidence>
<comment type="subcellular location">
    <subcellularLocation>
        <location evidence="1">Cytoplasm</location>
    </subcellularLocation>
</comment>
<sequence length="411" mass="42871">MGGVANRRVVVTGMGIVSCLGNDQTSVTAALRSSTPGIRFIPEYAELGLRSQVAGEPQIDLTEEIDRKVKRFMGDAAGFAYVAMRDAIADAGLSDEQVRDVRTGLIAGSGGGSPQWQIETGDLLRNRGVRKVGPYMVPRTMGSTVSATLSTAFGIRGLSYSISAACATSAHCIGAGADLIRHGAQDIIIAGGGEELHWGMTSQFDAMGALSTKRNDTPEKASRPYDADRDGFVIAGGGGMLVLEEYEHAVARGANIIAELVGYGVTSDGVDMVAPSGEGAVRCMQMAMAGIHGTPVGKVDYLNTHGTSTPVGDVVELQSIRTVFGDDVPPLSSTKALSGHSLGAASVHEAIYCLLMMREGFMAGSANIDTLDPRVEGFPIVQQSRDATLDTVMSNSFGFGGTNASLVFARV</sequence>
<dbReference type="Proteomes" id="UP000594059">
    <property type="component" value="Chromosome"/>
</dbReference>
<protein>
    <recommendedName>
        <fullName evidence="13">3-oxoacyl-[acyl-carrier-protein] synthase 1</fullName>
        <ecNumber evidence="5">2.3.1.41</ecNumber>
    </recommendedName>
    <alternativeName>
        <fullName evidence="14">3-oxoacyl-[acyl-carrier-protein] synthase I</fullName>
    </alternativeName>
    <alternativeName>
        <fullName evidence="15">Beta-ketoacyl-ACP synthase I</fullName>
    </alternativeName>
</protein>
<evidence type="ECO:0000256" key="4">
    <source>
        <dbReference type="ARBA" id="ARBA00011738"/>
    </source>
</evidence>
<evidence type="ECO:0000256" key="9">
    <source>
        <dbReference type="ARBA" id="ARBA00022832"/>
    </source>
</evidence>
<proteinExistence type="inferred from homology"/>
<dbReference type="InterPro" id="IPR014030">
    <property type="entry name" value="Ketoacyl_synth_N"/>
</dbReference>
<accession>A0A7S6ZS14</accession>
<dbReference type="GO" id="GO:0005829">
    <property type="term" value="C:cytosol"/>
    <property type="evidence" value="ECO:0007669"/>
    <property type="project" value="TreeGrafter"/>
</dbReference>
<keyword evidence="6" id="KW-0963">Cytoplasm</keyword>